<dbReference type="SUPFAM" id="SSF51905">
    <property type="entry name" value="FAD/NAD(P)-binding domain"/>
    <property type="match status" value="2"/>
</dbReference>
<comment type="caution">
    <text evidence="2">The sequence shown here is derived from an EMBL/GenBank/DDBJ whole genome shotgun (WGS) entry which is preliminary data.</text>
</comment>
<keyword evidence="1" id="KW-0560">Oxidoreductase</keyword>
<evidence type="ECO:0000313" key="3">
    <source>
        <dbReference type="Proteomes" id="UP001501414"/>
    </source>
</evidence>
<protein>
    <submittedName>
        <fullName evidence="2">MSMEG_0569 family flavin-dependent oxidoreductase</fullName>
    </submittedName>
</protein>
<dbReference type="Pfam" id="PF13738">
    <property type="entry name" value="Pyr_redox_3"/>
    <property type="match status" value="1"/>
</dbReference>
<dbReference type="PANTHER" id="PTHR43539:SF78">
    <property type="entry name" value="FLAVIN-CONTAINING MONOOXYGENASE"/>
    <property type="match status" value="1"/>
</dbReference>
<accession>A0ABN1XSI1</accession>
<dbReference type="PANTHER" id="PTHR43539">
    <property type="entry name" value="FLAVIN-BINDING MONOOXYGENASE-LIKE PROTEIN (AFU_ORTHOLOGUE AFUA_4G09220)"/>
    <property type="match status" value="1"/>
</dbReference>
<evidence type="ECO:0000256" key="1">
    <source>
        <dbReference type="ARBA" id="ARBA00023002"/>
    </source>
</evidence>
<evidence type="ECO:0000313" key="2">
    <source>
        <dbReference type="EMBL" id="GAA1389046.1"/>
    </source>
</evidence>
<dbReference type="InterPro" id="IPR050982">
    <property type="entry name" value="Auxin_biosynth/cation_transpt"/>
</dbReference>
<keyword evidence="3" id="KW-1185">Reference proteome</keyword>
<dbReference type="Gene3D" id="3.50.50.60">
    <property type="entry name" value="FAD/NAD(P)-binding domain"/>
    <property type="match status" value="2"/>
</dbReference>
<organism evidence="2 3">
    <name type="scientific">Pseudonocardia kongjuensis</name>
    <dbReference type="NCBI Taxonomy" id="102227"/>
    <lineage>
        <taxon>Bacteria</taxon>
        <taxon>Bacillati</taxon>
        <taxon>Actinomycetota</taxon>
        <taxon>Actinomycetes</taxon>
        <taxon>Pseudonocardiales</taxon>
        <taxon>Pseudonocardiaceae</taxon>
        <taxon>Pseudonocardia</taxon>
    </lineage>
</organism>
<dbReference type="InterPro" id="IPR024000">
    <property type="entry name" value="CHP04046_FMN-dependent"/>
</dbReference>
<name>A0ABN1XSI1_9PSEU</name>
<reference evidence="2 3" key="1">
    <citation type="journal article" date="2019" name="Int. J. Syst. Evol. Microbiol.">
        <title>The Global Catalogue of Microorganisms (GCM) 10K type strain sequencing project: providing services to taxonomists for standard genome sequencing and annotation.</title>
        <authorList>
            <consortium name="The Broad Institute Genomics Platform"/>
            <consortium name="The Broad Institute Genome Sequencing Center for Infectious Disease"/>
            <person name="Wu L."/>
            <person name="Ma J."/>
        </authorList>
    </citation>
    <scope>NUCLEOTIDE SEQUENCE [LARGE SCALE GENOMIC DNA]</scope>
    <source>
        <strain evidence="2 3">JCM 11896</strain>
    </source>
</reference>
<dbReference type="InterPro" id="IPR036188">
    <property type="entry name" value="FAD/NAD-bd_sf"/>
</dbReference>
<dbReference type="PRINTS" id="PR00411">
    <property type="entry name" value="PNDRDTASEI"/>
</dbReference>
<dbReference type="PRINTS" id="PR00368">
    <property type="entry name" value="FADPNR"/>
</dbReference>
<sequence>MVSRQECDDVSEGVPMTAVVHRDARPAPVSDLDGEHRPVVVVGGGQAGLAMSRCLGVRGIDHLVLERDVVASSWKRYRWDTFCLVTPNWQCDLPDFPYAGDDPHGFMVREEIIGYLEAYREFVDPPLREGVTVTRLTRDERGTFTLETTAGTCTADQVVVATGGYHTPVVPSLTEPLPTGITQVQSQDYRSGAQLPPGEVLVVGSGQSGAQIAEDLHLEGRRVHLAVGSAPRVARFHRGRDVTDWLDEMGYYRMPVTEHPRREAVRAQANHYVTGRDGGRDIDLRRFAAEGMRLYGSLADHAGGALRFRPDLAAALDHADEVCESIKETIDAHIERNGIDAPPGERYTPVWRPEQETTELALDGSGITSVVWCVGFRQDFGWIDVPVFTGRGTPVHTRGATSVPGLFFLGLPWQWTWGSGRFSGVGQDAGYLAERIRSQRGLVTTGGRGDVCNVLALGS</sequence>
<dbReference type="NCBIfam" id="TIGR04046">
    <property type="entry name" value="MSMEG_0569_nitr"/>
    <property type="match status" value="1"/>
</dbReference>
<proteinExistence type="predicted"/>
<gene>
    <name evidence="2" type="ORF">GCM10009613_27350</name>
</gene>
<dbReference type="Proteomes" id="UP001501414">
    <property type="component" value="Unassembled WGS sequence"/>
</dbReference>
<dbReference type="EMBL" id="BAAAJK010000009">
    <property type="protein sequence ID" value="GAA1389046.1"/>
    <property type="molecule type" value="Genomic_DNA"/>
</dbReference>